<proteinExistence type="predicted"/>
<dbReference type="AlphaFoldDB" id="A0A1Y6MDC2"/>
<keyword evidence="2" id="KW-1185">Reference proteome</keyword>
<dbReference type="Proteomes" id="UP000195719">
    <property type="component" value="Unassembled WGS sequence"/>
</dbReference>
<name>A0A1Y6MDC2_9GAMM</name>
<organism evidence="1 2">
    <name type="scientific">Photobacterium andalusiense</name>
    <dbReference type="NCBI Taxonomy" id="2204296"/>
    <lineage>
        <taxon>Bacteria</taxon>
        <taxon>Pseudomonadati</taxon>
        <taxon>Pseudomonadota</taxon>
        <taxon>Gammaproteobacteria</taxon>
        <taxon>Vibrionales</taxon>
        <taxon>Vibrionaceae</taxon>
        <taxon>Photobacterium</taxon>
    </lineage>
</organism>
<evidence type="ECO:0000313" key="1">
    <source>
        <dbReference type="EMBL" id="SMY34492.1"/>
    </source>
</evidence>
<evidence type="ECO:0000313" key="2">
    <source>
        <dbReference type="Proteomes" id="UP000195719"/>
    </source>
</evidence>
<dbReference type="EMBL" id="FYAJ01000002">
    <property type="protein sequence ID" value="SMY34492.1"/>
    <property type="molecule type" value="Genomic_DNA"/>
</dbReference>
<dbReference type="RefSeq" id="WP_065176289.1">
    <property type="nucleotide sequence ID" value="NZ_FYAJ01000002.1"/>
</dbReference>
<reference evidence="2" key="1">
    <citation type="submission" date="2017-06" db="EMBL/GenBank/DDBJ databases">
        <authorList>
            <person name="Rodrigo-Torres L."/>
            <person name="Arahal R.D."/>
            <person name="Lucena T."/>
        </authorList>
    </citation>
    <scope>NUCLEOTIDE SEQUENCE [LARGE SCALE GENOMIC DNA]</scope>
    <source>
        <strain evidence="2">CECT 9192</strain>
    </source>
</reference>
<protein>
    <submittedName>
        <fullName evidence="1">Transcriptional regulator VspR</fullName>
    </submittedName>
</protein>
<gene>
    <name evidence="1" type="primary">vspR_1</name>
    <name evidence="1" type="ORF">PAND9192_01355</name>
</gene>
<accession>A0A1Y6MDC2</accession>
<sequence length="182" mass="20863">MTDLIKIHPDILMALKKVNDEQFKTTTIRDLLMQLFPRYTNQNTTRLFASRHLLDLTTKGVLTCTGIRHSKRFKKCDDFNLIKFKTKKLRKNQHVKQVVKNQTDELNAISEGCIKNLKTQKAIMEAELSIKLAETEQYQAMIEQFPETAFLALKLHSEAKENAAAIVGQIRAISNVLSYGQI</sequence>